<feature type="transmembrane region" description="Helical" evidence="1">
    <location>
        <begin position="129"/>
        <end position="148"/>
    </location>
</feature>
<organism evidence="2 3">
    <name type="scientific">Cryobacterium glucosi</name>
    <dbReference type="NCBI Taxonomy" id="1259175"/>
    <lineage>
        <taxon>Bacteria</taxon>
        <taxon>Bacillati</taxon>
        <taxon>Actinomycetota</taxon>
        <taxon>Actinomycetes</taxon>
        <taxon>Micrococcales</taxon>
        <taxon>Microbacteriaceae</taxon>
        <taxon>Cryobacterium</taxon>
    </lineage>
</organism>
<feature type="transmembrane region" description="Helical" evidence="1">
    <location>
        <begin position="67"/>
        <end position="85"/>
    </location>
</feature>
<protein>
    <submittedName>
        <fullName evidence="2">Uncharacterized protein</fullName>
    </submittedName>
</protein>
<evidence type="ECO:0000313" key="3">
    <source>
        <dbReference type="Proteomes" id="UP000297604"/>
    </source>
</evidence>
<sequence>MPSDAASAQLSFTNRYPAIVPATFAGGLALVGALDLPYGFYFYFRTALSSAAVLLAFFAIRSERPAWLALFVPICILWTPVAWIHLSRGTWQVLDVIVAGFLIAVGFAIPAPPEQKNDDDGTVLKRMVWWKMTAIALALTIFFVMAFSGSGSGNPDCVTTYDRVASCE</sequence>
<keyword evidence="1" id="KW-0812">Transmembrane</keyword>
<dbReference type="EMBL" id="SOFS01000012">
    <property type="protein sequence ID" value="TFC22682.1"/>
    <property type="molecule type" value="Genomic_DNA"/>
</dbReference>
<comment type="caution">
    <text evidence="2">The sequence shown here is derived from an EMBL/GenBank/DDBJ whole genome shotgun (WGS) entry which is preliminary data.</text>
</comment>
<evidence type="ECO:0000256" key="1">
    <source>
        <dbReference type="SAM" id="Phobius"/>
    </source>
</evidence>
<gene>
    <name evidence="2" type="ORF">E3O46_04395</name>
</gene>
<dbReference type="InterPro" id="IPR046548">
    <property type="entry name" value="DUF6804"/>
</dbReference>
<name>A0ABY2ITV6_9MICO</name>
<dbReference type="Pfam" id="PF20619">
    <property type="entry name" value="DUF6804"/>
    <property type="match status" value="1"/>
</dbReference>
<keyword evidence="1" id="KW-1133">Transmembrane helix</keyword>
<feature type="transmembrane region" description="Helical" evidence="1">
    <location>
        <begin position="91"/>
        <end position="109"/>
    </location>
</feature>
<proteinExistence type="predicted"/>
<dbReference type="Proteomes" id="UP000297604">
    <property type="component" value="Unassembled WGS sequence"/>
</dbReference>
<dbReference type="RefSeq" id="WP_134448028.1">
    <property type="nucleotide sequence ID" value="NZ_SOFS01000012.1"/>
</dbReference>
<feature type="transmembrane region" description="Helical" evidence="1">
    <location>
        <begin position="16"/>
        <end position="34"/>
    </location>
</feature>
<reference evidence="2 3" key="1">
    <citation type="submission" date="2019-03" db="EMBL/GenBank/DDBJ databases">
        <title>Genomics of glacier-inhabiting Cryobacterium strains.</title>
        <authorList>
            <person name="Liu Q."/>
            <person name="Xin Y.-H."/>
        </authorList>
    </citation>
    <scope>NUCLEOTIDE SEQUENCE [LARGE SCALE GENOMIC DNA]</scope>
    <source>
        <strain evidence="2 3">MDB1-5</strain>
    </source>
</reference>
<evidence type="ECO:0000313" key="2">
    <source>
        <dbReference type="EMBL" id="TFC22682.1"/>
    </source>
</evidence>
<keyword evidence="1" id="KW-0472">Membrane</keyword>
<accession>A0ABY2ITV6</accession>
<keyword evidence="3" id="KW-1185">Reference proteome</keyword>
<feature type="transmembrane region" description="Helical" evidence="1">
    <location>
        <begin position="40"/>
        <end position="60"/>
    </location>
</feature>